<name>A0A6M3LD56_9ZZZZ</name>
<sequence>MGKIITIIAILILIVSCIKCNVYIESKDILIEKQKKEFILHKDSNIIITEGK</sequence>
<evidence type="ECO:0000313" key="1">
    <source>
        <dbReference type="EMBL" id="QJA76338.1"/>
    </source>
</evidence>
<evidence type="ECO:0008006" key="3">
    <source>
        <dbReference type="Google" id="ProtNLM"/>
    </source>
</evidence>
<reference evidence="2" key="1">
    <citation type="submission" date="2020-03" db="EMBL/GenBank/DDBJ databases">
        <title>The deep terrestrial virosphere.</title>
        <authorList>
            <person name="Holmfeldt K."/>
            <person name="Nilsson E."/>
            <person name="Simone D."/>
            <person name="Lopez-Fernandez M."/>
            <person name="Wu X."/>
            <person name="de Brujin I."/>
            <person name="Lundin D."/>
            <person name="Andersson A."/>
            <person name="Bertilsson S."/>
            <person name="Dopson M."/>
        </authorList>
    </citation>
    <scope>NUCLEOTIDE SEQUENCE</scope>
    <source>
        <strain evidence="1">MM415A01531</strain>
        <strain evidence="2">MM415B03482</strain>
    </source>
</reference>
<dbReference type="EMBL" id="MT142218">
    <property type="protein sequence ID" value="QJA76338.1"/>
    <property type="molecule type" value="Genomic_DNA"/>
</dbReference>
<evidence type="ECO:0000313" key="2">
    <source>
        <dbReference type="EMBL" id="QJA91085.1"/>
    </source>
</evidence>
<dbReference type="PROSITE" id="PS51257">
    <property type="entry name" value="PROKAR_LIPOPROTEIN"/>
    <property type="match status" value="1"/>
</dbReference>
<protein>
    <recommendedName>
        <fullName evidence="3">Lipoprotein</fullName>
    </recommendedName>
</protein>
<accession>A0A6M3LD56</accession>
<gene>
    <name evidence="1" type="ORF">MM415A01531_0017</name>
    <name evidence="2" type="ORF">MM415B03482_0012</name>
</gene>
<dbReference type="AlphaFoldDB" id="A0A6M3LD56"/>
<dbReference type="EMBL" id="MT142960">
    <property type="protein sequence ID" value="QJA91085.1"/>
    <property type="molecule type" value="Genomic_DNA"/>
</dbReference>
<organism evidence="2">
    <name type="scientific">viral metagenome</name>
    <dbReference type="NCBI Taxonomy" id="1070528"/>
    <lineage>
        <taxon>unclassified sequences</taxon>
        <taxon>metagenomes</taxon>
        <taxon>organismal metagenomes</taxon>
    </lineage>
</organism>
<proteinExistence type="predicted"/>